<evidence type="ECO:0000256" key="6">
    <source>
        <dbReference type="SAM" id="Phobius"/>
    </source>
</evidence>
<feature type="transmembrane region" description="Helical" evidence="6">
    <location>
        <begin position="253"/>
        <end position="278"/>
    </location>
</feature>
<feature type="transmembrane region" description="Helical" evidence="6">
    <location>
        <begin position="12"/>
        <end position="34"/>
    </location>
</feature>
<dbReference type="Proteomes" id="UP000199531">
    <property type="component" value="Unassembled WGS sequence"/>
</dbReference>
<dbReference type="GO" id="GO:0005886">
    <property type="term" value="C:plasma membrane"/>
    <property type="evidence" value="ECO:0007669"/>
    <property type="project" value="UniProtKB-SubCell"/>
</dbReference>
<sequence>MVVKVRGPDSRFLRSFLTLLTGTAGGQVIILISMPVISRLYSPADFGVYAVLNSVIAILGVAACLRYDVALALPRRGRDAVSLLCVGFLSLVLFSVIAPWFSVLVTDNAGAPIKYINEGLNFVIVVFGIFAFGGVALLQSWFIRRRRFILVSRNKVIQSFARVFIQIIAGVSGFVVNGLLLGVIVGYMVGFALYAKSIRLRLFGLTNRRRVFEYASRYRKYPIYSTWEALANASAIYLPIIIMARYLPSEEVGYLNLAMMILQAPVGLIATSAAQIFLSEAPKRHAEGTLKVFFTEIVWRLAKMGVLPFLLVLVVLPFGVSEIFGDKWEPVGAMIIWMLPWFFMQLVASPVSMSFHVLGRQELALVLQVFSLLTRLAFIYLCVIYFESWVVEGYAISGFVVYLIYFLVVYFLVKRG</sequence>
<evidence type="ECO:0000256" key="5">
    <source>
        <dbReference type="ARBA" id="ARBA00023136"/>
    </source>
</evidence>
<keyword evidence="3 6" id="KW-0812">Transmembrane</keyword>
<dbReference type="AlphaFoldDB" id="A0A1H8JV73"/>
<dbReference type="PANTHER" id="PTHR30250:SF28">
    <property type="entry name" value="POLYSACCHARIDE BIOSYNTHESIS PROTEIN"/>
    <property type="match status" value="1"/>
</dbReference>
<organism evidence="7 8">
    <name type="scientific">Brachymonas denitrificans DSM 15123</name>
    <dbReference type="NCBI Taxonomy" id="1121117"/>
    <lineage>
        <taxon>Bacteria</taxon>
        <taxon>Pseudomonadati</taxon>
        <taxon>Pseudomonadota</taxon>
        <taxon>Betaproteobacteria</taxon>
        <taxon>Burkholderiales</taxon>
        <taxon>Comamonadaceae</taxon>
        <taxon>Brachymonas</taxon>
    </lineage>
</organism>
<reference evidence="7 8" key="1">
    <citation type="submission" date="2016-10" db="EMBL/GenBank/DDBJ databases">
        <authorList>
            <person name="de Groot N.N."/>
        </authorList>
    </citation>
    <scope>NUCLEOTIDE SEQUENCE [LARGE SCALE GENOMIC DNA]</scope>
    <source>
        <strain evidence="7 8">DSM 15123</strain>
    </source>
</reference>
<proteinExistence type="predicted"/>
<dbReference type="STRING" id="1121117.SAMN02745977_02154"/>
<feature type="transmembrane region" description="Helical" evidence="6">
    <location>
        <begin position="331"/>
        <end position="351"/>
    </location>
</feature>
<dbReference type="Pfam" id="PF13440">
    <property type="entry name" value="Polysacc_synt_3"/>
    <property type="match status" value="1"/>
</dbReference>
<feature type="transmembrane region" description="Helical" evidence="6">
    <location>
        <begin position="363"/>
        <end position="386"/>
    </location>
</feature>
<keyword evidence="4 6" id="KW-1133">Transmembrane helix</keyword>
<comment type="subcellular location">
    <subcellularLocation>
        <location evidence="1">Cell membrane</location>
        <topology evidence="1">Multi-pass membrane protein</topology>
    </subcellularLocation>
</comment>
<evidence type="ECO:0000256" key="1">
    <source>
        <dbReference type="ARBA" id="ARBA00004651"/>
    </source>
</evidence>
<feature type="transmembrane region" description="Helical" evidence="6">
    <location>
        <begin position="229"/>
        <end position="247"/>
    </location>
</feature>
<keyword evidence="8" id="KW-1185">Reference proteome</keyword>
<feature type="transmembrane region" description="Helical" evidence="6">
    <location>
        <begin position="392"/>
        <end position="413"/>
    </location>
</feature>
<feature type="transmembrane region" description="Helical" evidence="6">
    <location>
        <begin position="46"/>
        <end position="69"/>
    </location>
</feature>
<dbReference type="EMBL" id="FOCW01000008">
    <property type="protein sequence ID" value="SEN84267.1"/>
    <property type="molecule type" value="Genomic_DNA"/>
</dbReference>
<evidence type="ECO:0000256" key="2">
    <source>
        <dbReference type="ARBA" id="ARBA00022475"/>
    </source>
</evidence>
<feature type="transmembrane region" description="Helical" evidence="6">
    <location>
        <begin position="81"/>
        <end position="102"/>
    </location>
</feature>
<feature type="transmembrane region" description="Helical" evidence="6">
    <location>
        <begin position="298"/>
        <end position="319"/>
    </location>
</feature>
<name>A0A1H8JV73_9BURK</name>
<protein>
    <submittedName>
        <fullName evidence="7">Membrane protein involved in the export of O-antigen and teichoic acid</fullName>
    </submittedName>
</protein>
<feature type="transmembrane region" description="Helical" evidence="6">
    <location>
        <begin position="191"/>
        <end position="208"/>
    </location>
</feature>
<dbReference type="InterPro" id="IPR050833">
    <property type="entry name" value="Poly_Biosynth_Transport"/>
</dbReference>
<evidence type="ECO:0000313" key="7">
    <source>
        <dbReference type="EMBL" id="SEN84267.1"/>
    </source>
</evidence>
<evidence type="ECO:0000256" key="3">
    <source>
        <dbReference type="ARBA" id="ARBA00022692"/>
    </source>
</evidence>
<evidence type="ECO:0000256" key="4">
    <source>
        <dbReference type="ARBA" id="ARBA00022989"/>
    </source>
</evidence>
<feature type="transmembrane region" description="Helical" evidence="6">
    <location>
        <begin position="163"/>
        <end position="185"/>
    </location>
</feature>
<accession>A0A1H8JV73</accession>
<evidence type="ECO:0000313" key="8">
    <source>
        <dbReference type="Proteomes" id="UP000199531"/>
    </source>
</evidence>
<keyword evidence="2" id="KW-1003">Cell membrane</keyword>
<gene>
    <name evidence="7" type="ORF">SAMN02745977_02154</name>
</gene>
<dbReference type="PANTHER" id="PTHR30250">
    <property type="entry name" value="PST FAMILY PREDICTED COLANIC ACID TRANSPORTER"/>
    <property type="match status" value="1"/>
</dbReference>
<feature type="transmembrane region" description="Helical" evidence="6">
    <location>
        <begin position="122"/>
        <end position="143"/>
    </location>
</feature>
<keyword evidence="5 6" id="KW-0472">Membrane</keyword>